<evidence type="ECO:0000256" key="5">
    <source>
        <dbReference type="SAM" id="Phobius"/>
    </source>
</evidence>
<keyword evidence="2 5" id="KW-0812">Transmembrane</keyword>
<feature type="transmembrane region" description="Helical" evidence="5">
    <location>
        <begin position="85"/>
        <end position="105"/>
    </location>
</feature>
<dbReference type="InterPro" id="IPR011701">
    <property type="entry name" value="MFS"/>
</dbReference>
<dbReference type="InterPro" id="IPR036259">
    <property type="entry name" value="MFS_trans_sf"/>
</dbReference>
<feature type="domain" description="Major facilitator superfamily (MFS) profile" evidence="6">
    <location>
        <begin position="20"/>
        <end position="279"/>
    </location>
</feature>
<dbReference type="PROSITE" id="PS50850">
    <property type="entry name" value="MFS"/>
    <property type="match status" value="1"/>
</dbReference>
<accession>A0ABX0CW77</accession>
<dbReference type="Gene3D" id="1.20.1720.10">
    <property type="entry name" value="Multidrug resistance protein D"/>
    <property type="match status" value="1"/>
</dbReference>
<dbReference type="PRINTS" id="PR01036">
    <property type="entry name" value="TCRTETB"/>
</dbReference>
<reference evidence="7 8" key="1">
    <citation type="submission" date="2020-01" db="EMBL/GenBank/DDBJ databases">
        <title>Genetics and antimicrobial susceptibilities of Nocardia species isolated from the soil; a comparison with species isolated from humans.</title>
        <authorList>
            <person name="Carrasco G."/>
            <person name="Monzon S."/>
            <person name="Sansegundo M."/>
            <person name="Garcia E."/>
            <person name="Garrido N."/>
            <person name="Medina M.J."/>
            <person name="Villalon P."/>
            <person name="Ramirez-Arocha A.C."/>
            <person name="Jimenez P."/>
            <person name="Cuesta I."/>
            <person name="Valdezate S."/>
        </authorList>
    </citation>
    <scope>NUCLEOTIDE SEQUENCE [LARGE SCALE GENOMIC DNA]</scope>
    <source>
        <strain evidence="7 8">CNM20110649</strain>
    </source>
</reference>
<evidence type="ECO:0000256" key="1">
    <source>
        <dbReference type="ARBA" id="ARBA00004651"/>
    </source>
</evidence>
<feature type="transmembrane region" description="Helical" evidence="5">
    <location>
        <begin position="18"/>
        <end position="36"/>
    </location>
</feature>
<sequence length="279" mass="29317">MFLDGHTASSVARHPRRWLILIVLCLSTLVLVVDNMVLNVAVPQIATDLDADAQDIQWIIDSYILVFAGLLLTSGSMSDRYGRRLVMVVGLILFGAASVLAAFVTNPELLIAGRVVMGIGGALIMPSTLSILITVFDEAERPRAIAAWSAVSVVGMVGGPVLGGVLLDHFWWGSVFILNVPIVVLAIIAALALMPESAPDDARESITDALAVALNTGDTGLAVAAREAFTSAMSTTFVAGACAVVGAAFLSLMLMRDRKQDGAEVEEADQAGTDEVLAR</sequence>
<comment type="caution">
    <text evidence="7">The sequence shown here is derived from an EMBL/GenBank/DDBJ whole genome shotgun (WGS) entry which is preliminary data.</text>
</comment>
<comment type="subcellular location">
    <subcellularLocation>
        <location evidence="1">Cell membrane</location>
        <topology evidence="1">Multi-pass membrane protein</topology>
    </subcellularLocation>
</comment>
<evidence type="ECO:0000256" key="4">
    <source>
        <dbReference type="ARBA" id="ARBA00023136"/>
    </source>
</evidence>
<dbReference type="PANTHER" id="PTHR42718:SF42">
    <property type="entry name" value="EXPORT PROTEIN"/>
    <property type="match status" value="1"/>
</dbReference>
<feature type="transmembrane region" description="Helical" evidence="5">
    <location>
        <begin position="171"/>
        <end position="194"/>
    </location>
</feature>
<feature type="transmembrane region" description="Helical" evidence="5">
    <location>
        <begin position="56"/>
        <end position="73"/>
    </location>
</feature>
<protein>
    <submittedName>
        <fullName evidence="7">MFS transporter</fullName>
    </submittedName>
</protein>
<evidence type="ECO:0000313" key="7">
    <source>
        <dbReference type="EMBL" id="NEW58926.1"/>
    </source>
</evidence>
<dbReference type="EMBL" id="JAAGUX010000070">
    <property type="protein sequence ID" value="NEW58926.1"/>
    <property type="molecule type" value="Genomic_DNA"/>
</dbReference>
<proteinExistence type="predicted"/>
<evidence type="ECO:0000256" key="2">
    <source>
        <dbReference type="ARBA" id="ARBA00022692"/>
    </source>
</evidence>
<dbReference type="RefSeq" id="WP_163828009.1">
    <property type="nucleotide sequence ID" value="NZ_JAAGUX010000070.1"/>
</dbReference>
<feature type="transmembrane region" description="Helical" evidence="5">
    <location>
        <begin position="111"/>
        <end position="133"/>
    </location>
</feature>
<keyword evidence="8" id="KW-1185">Reference proteome</keyword>
<dbReference type="Pfam" id="PF07690">
    <property type="entry name" value="MFS_1"/>
    <property type="match status" value="1"/>
</dbReference>
<dbReference type="InterPro" id="IPR020846">
    <property type="entry name" value="MFS_dom"/>
</dbReference>
<evidence type="ECO:0000259" key="6">
    <source>
        <dbReference type="PROSITE" id="PS50850"/>
    </source>
</evidence>
<keyword evidence="3 5" id="KW-1133">Transmembrane helix</keyword>
<organism evidence="7 8">
    <name type="scientific">Nocardia cyriacigeorgica</name>
    <dbReference type="NCBI Taxonomy" id="135487"/>
    <lineage>
        <taxon>Bacteria</taxon>
        <taxon>Bacillati</taxon>
        <taxon>Actinomycetota</taxon>
        <taxon>Actinomycetes</taxon>
        <taxon>Mycobacteriales</taxon>
        <taxon>Nocardiaceae</taxon>
        <taxon>Nocardia</taxon>
    </lineage>
</organism>
<gene>
    <name evidence="7" type="ORF">GV794_25280</name>
</gene>
<dbReference type="PANTHER" id="PTHR42718">
    <property type="entry name" value="MAJOR FACILITATOR SUPERFAMILY MULTIDRUG TRANSPORTER MFSC"/>
    <property type="match status" value="1"/>
</dbReference>
<feature type="transmembrane region" description="Helical" evidence="5">
    <location>
        <begin position="145"/>
        <end position="165"/>
    </location>
</feature>
<dbReference type="SUPFAM" id="SSF103473">
    <property type="entry name" value="MFS general substrate transporter"/>
    <property type="match status" value="1"/>
</dbReference>
<keyword evidence="4 5" id="KW-0472">Membrane</keyword>
<dbReference type="Proteomes" id="UP000470876">
    <property type="component" value="Unassembled WGS sequence"/>
</dbReference>
<evidence type="ECO:0000313" key="8">
    <source>
        <dbReference type="Proteomes" id="UP000470876"/>
    </source>
</evidence>
<dbReference type="CDD" id="cd17321">
    <property type="entry name" value="MFS_MMR_MDR_like"/>
    <property type="match status" value="1"/>
</dbReference>
<name>A0ABX0CW77_9NOCA</name>
<evidence type="ECO:0000256" key="3">
    <source>
        <dbReference type="ARBA" id="ARBA00022989"/>
    </source>
</evidence>
<feature type="transmembrane region" description="Helical" evidence="5">
    <location>
        <begin position="237"/>
        <end position="255"/>
    </location>
</feature>